<dbReference type="Proteomes" id="UP000708208">
    <property type="component" value="Unassembled WGS sequence"/>
</dbReference>
<keyword evidence="1" id="KW-0472">Membrane</keyword>
<keyword evidence="1" id="KW-0812">Transmembrane</keyword>
<sequence length="317" mass="36567">MSLIVRTIRQNSLQISVFILLSTLVGQCGLISNRKLLYILWIFMAFLLGILYTSSIESLLVCPTKEATLKTYRELSIGKYSLVIPTKRNILFRLMHNNFGPGPFDILSHMRDLKDRAEVIGTGDSLALAEQLVRKNGHAYMGLDTKVNAYVKYLPLNYPQIRCYKGEEKFVIFGMYWLIFSPKHTLLAKCFCKVFESGIYGLFDQIGEWYKQYMEEIRLSSLSDKVKKEPQLNASEPQILFSMENPQGQAMFRVYILGVVIGIIIFTIEIGLHFWGLKQLEIIIAAVNTMKSYLFKFLTRPWDCPGLKKLISHQRHR</sequence>
<evidence type="ECO:0000313" key="3">
    <source>
        <dbReference type="Proteomes" id="UP000708208"/>
    </source>
</evidence>
<evidence type="ECO:0000256" key="1">
    <source>
        <dbReference type="SAM" id="Phobius"/>
    </source>
</evidence>
<dbReference type="AlphaFoldDB" id="A0A8J2KXY5"/>
<gene>
    <name evidence="2" type="ORF">AFUS01_LOCUS22816</name>
</gene>
<feature type="transmembrane region" description="Helical" evidence="1">
    <location>
        <begin position="254"/>
        <end position="276"/>
    </location>
</feature>
<organism evidence="2 3">
    <name type="scientific">Allacma fusca</name>
    <dbReference type="NCBI Taxonomy" id="39272"/>
    <lineage>
        <taxon>Eukaryota</taxon>
        <taxon>Metazoa</taxon>
        <taxon>Ecdysozoa</taxon>
        <taxon>Arthropoda</taxon>
        <taxon>Hexapoda</taxon>
        <taxon>Collembola</taxon>
        <taxon>Symphypleona</taxon>
        <taxon>Sminthuridae</taxon>
        <taxon>Allacma</taxon>
    </lineage>
</organism>
<protein>
    <submittedName>
        <fullName evidence="2">Uncharacterized protein</fullName>
    </submittedName>
</protein>
<name>A0A8J2KXY5_9HEXA</name>
<evidence type="ECO:0000313" key="2">
    <source>
        <dbReference type="EMBL" id="CAG7734425.1"/>
    </source>
</evidence>
<feature type="transmembrane region" description="Helical" evidence="1">
    <location>
        <begin position="12"/>
        <end position="32"/>
    </location>
</feature>
<reference evidence="2" key="1">
    <citation type="submission" date="2021-06" db="EMBL/GenBank/DDBJ databases">
        <authorList>
            <person name="Hodson N. C."/>
            <person name="Mongue J. A."/>
            <person name="Jaron S. K."/>
        </authorList>
    </citation>
    <scope>NUCLEOTIDE SEQUENCE</scope>
</reference>
<proteinExistence type="predicted"/>
<comment type="caution">
    <text evidence="2">The sequence shown here is derived from an EMBL/GenBank/DDBJ whole genome shotgun (WGS) entry which is preliminary data.</text>
</comment>
<feature type="transmembrane region" description="Helical" evidence="1">
    <location>
        <begin position="38"/>
        <end position="62"/>
    </location>
</feature>
<keyword evidence="3" id="KW-1185">Reference proteome</keyword>
<dbReference type="EMBL" id="CAJVCH010269217">
    <property type="protein sequence ID" value="CAG7734425.1"/>
    <property type="molecule type" value="Genomic_DNA"/>
</dbReference>
<keyword evidence="1" id="KW-1133">Transmembrane helix</keyword>
<accession>A0A8J2KXY5</accession>